<dbReference type="EMBL" id="CP141259">
    <property type="protein sequence ID" value="WRL45069.1"/>
    <property type="molecule type" value="Genomic_DNA"/>
</dbReference>
<reference evidence="1 2" key="1">
    <citation type="submission" date="2023-12" db="EMBL/GenBank/DDBJ databases">
        <title>A. evansii MAY27, complete genome.</title>
        <authorList>
            <person name="Wang Y."/>
        </authorList>
    </citation>
    <scope>NUCLEOTIDE SEQUENCE [LARGE SCALE GENOMIC DNA]</scope>
    <source>
        <strain evidence="1 2">MAY27</strain>
    </source>
</reference>
<organism evidence="1 2">
    <name type="scientific">Aromatoleum evansii</name>
    <name type="common">Azoarcus evansii</name>
    <dbReference type="NCBI Taxonomy" id="59406"/>
    <lineage>
        <taxon>Bacteria</taxon>
        <taxon>Pseudomonadati</taxon>
        <taxon>Pseudomonadota</taxon>
        <taxon>Betaproteobacteria</taxon>
        <taxon>Rhodocyclales</taxon>
        <taxon>Rhodocyclaceae</taxon>
        <taxon>Aromatoleum</taxon>
    </lineage>
</organism>
<keyword evidence="2" id="KW-1185">Reference proteome</keyword>
<gene>
    <name evidence="1" type="ORF">U5817_17905</name>
</gene>
<accession>A0ABZ1AIF6</accession>
<name>A0ABZ1AIF6_AROEV</name>
<proteinExistence type="predicted"/>
<dbReference type="Proteomes" id="UP001626593">
    <property type="component" value="Chromosome"/>
</dbReference>
<sequence length="132" mass="13219">MDRRIFLKGVLGGGALGAVPLAATAKLGEVGTMESAVMVVAQAESPEALAMARGLAAELGVRAVVASVCELGSFPGVTALLDRAGQGRVIGVMDDASALIFQQIAAARGAGLVMDTHQRIGAASLVSFAINT</sequence>
<protein>
    <submittedName>
        <fullName evidence="1">Uncharacterized protein</fullName>
    </submittedName>
</protein>
<evidence type="ECO:0000313" key="2">
    <source>
        <dbReference type="Proteomes" id="UP001626593"/>
    </source>
</evidence>
<dbReference type="RefSeq" id="WP_407278301.1">
    <property type="nucleotide sequence ID" value="NZ_CP141259.1"/>
</dbReference>
<evidence type="ECO:0000313" key="1">
    <source>
        <dbReference type="EMBL" id="WRL45069.1"/>
    </source>
</evidence>